<keyword evidence="2" id="KW-0812">Transmembrane</keyword>
<dbReference type="RefSeq" id="WP_214113229.1">
    <property type="nucleotide sequence ID" value="NZ_JAHCTB010000004.1"/>
</dbReference>
<feature type="signal peptide" evidence="3">
    <location>
        <begin position="1"/>
        <end position="27"/>
    </location>
</feature>
<dbReference type="PROSITE" id="PS51257">
    <property type="entry name" value="PROKAR_LIPOPROTEIN"/>
    <property type="match status" value="1"/>
</dbReference>
<evidence type="ECO:0000256" key="2">
    <source>
        <dbReference type="SAM" id="Phobius"/>
    </source>
</evidence>
<reference evidence="4 5" key="1">
    <citation type="submission" date="2021-05" db="EMBL/GenBank/DDBJ databases">
        <title>Aequorivita echinoideorum JCM 30378 genome.</title>
        <authorList>
            <person name="Zhang H."/>
            <person name="Li C."/>
        </authorList>
    </citation>
    <scope>NUCLEOTIDE SEQUENCE [LARGE SCALE GENOMIC DNA]</scope>
    <source>
        <strain evidence="4 5">JCM30378</strain>
    </source>
</reference>
<feature type="chain" id="PRO_5046667257" evidence="3">
    <location>
        <begin position="28"/>
        <end position="215"/>
    </location>
</feature>
<gene>
    <name evidence="4" type="ORF">KIV10_09180</name>
</gene>
<evidence type="ECO:0000313" key="4">
    <source>
        <dbReference type="EMBL" id="MBT0608353.1"/>
    </source>
</evidence>
<sequence>MVEKKVIKSFSKISLLMFLFCFITACNDNDTYQEQLNEINQDYKDNRKEIITDIVVERIEHKSKSEKSVEELNELEKDYEEKIKELNDLFKGQEIIAPFKIEKTTDVELAGYAMQVELNIKNRTIFNMIVNKVSGWVFEVLILALFVIILGFFVNYSQPFELISVLLSHRIIIIIFFAIGIFFSPAEYFGLIASDLENETEKIIDMNFQKSKNNS</sequence>
<keyword evidence="3" id="KW-0732">Signal</keyword>
<name>A0ABS5S575_9FLAO</name>
<comment type="caution">
    <text evidence="4">The sequence shown here is derived from an EMBL/GenBank/DDBJ whole genome shotgun (WGS) entry which is preliminary data.</text>
</comment>
<keyword evidence="1" id="KW-0175">Coiled coil</keyword>
<feature type="transmembrane region" description="Helical" evidence="2">
    <location>
        <begin position="133"/>
        <end position="155"/>
    </location>
</feature>
<evidence type="ECO:0000256" key="1">
    <source>
        <dbReference type="SAM" id="Coils"/>
    </source>
</evidence>
<proteinExistence type="predicted"/>
<accession>A0ABS5S575</accession>
<evidence type="ECO:0000256" key="3">
    <source>
        <dbReference type="SAM" id="SignalP"/>
    </source>
</evidence>
<protein>
    <submittedName>
        <fullName evidence="4">Uncharacterized protein</fullName>
    </submittedName>
</protein>
<dbReference type="Proteomes" id="UP001297092">
    <property type="component" value="Unassembled WGS sequence"/>
</dbReference>
<keyword evidence="5" id="KW-1185">Reference proteome</keyword>
<feature type="transmembrane region" description="Helical" evidence="2">
    <location>
        <begin position="162"/>
        <end position="183"/>
    </location>
</feature>
<dbReference type="EMBL" id="JAHCTB010000004">
    <property type="protein sequence ID" value="MBT0608353.1"/>
    <property type="molecule type" value="Genomic_DNA"/>
</dbReference>
<keyword evidence="2" id="KW-0472">Membrane</keyword>
<feature type="coiled-coil region" evidence="1">
    <location>
        <begin position="29"/>
        <end position="92"/>
    </location>
</feature>
<organism evidence="4 5">
    <name type="scientific">Aequorivita echinoideorum</name>
    <dbReference type="NCBI Taxonomy" id="1549647"/>
    <lineage>
        <taxon>Bacteria</taxon>
        <taxon>Pseudomonadati</taxon>
        <taxon>Bacteroidota</taxon>
        <taxon>Flavobacteriia</taxon>
        <taxon>Flavobacteriales</taxon>
        <taxon>Flavobacteriaceae</taxon>
        <taxon>Aequorivita</taxon>
    </lineage>
</organism>
<keyword evidence="2" id="KW-1133">Transmembrane helix</keyword>
<evidence type="ECO:0000313" key="5">
    <source>
        <dbReference type="Proteomes" id="UP001297092"/>
    </source>
</evidence>